<proteinExistence type="predicted"/>
<dbReference type="PANTHER" id="PTHR21022:SF19">
    <property type="entry name" value="PREPHENATE DEHYDRATASE-RELATED"/>
    <property type="match status" value="1"/>
</dbReference>
<dbReference type="InterPro" id="IPR001086">
    <property type="entry name" value="Preph_deHydtase"/>
</dbReference>
<accession>A0A2T4Z8T0</accession>
<dbReference type="PROSITE" id="PS51671">
    <property type="entry name" value="ACT"/>
    <property type="match status" value="1"/>
</dbReference>
<dbReference type="PANTHER" id="PTHR21022">
    <property type="entry name" value="PREPHENATE DEHYDRATASE P PROTEIN"/>
    <property type="match status" value="1"/>
</dbReference>
<evidence type="ECO:0000259" key="12">
    <source>
        <dbReference type="PROSITE" id="PS51171"/>
    </source>
</evidence>
<evidence type="ECO:0000256" key="11">
    <source>
        <dbReference type="SAM" id="MobiDB-lite"/>
    </source>
</evidence>
<evidence type="ECO:0000313" key="14">
    <source>
        <dbReference type="EMBL" id="PTM58298.1"/>
    </source>
</evidence>
<comment type="catalytic activity">
    <reaction evidence="8 10">
        <text>prephenate + H(+) = 3-phenylpyruvate + CO2 + H2O</text>
        <dbReference type="Rhea" id="RHEA:21648"/>
        <dbReference type="ChEBI" id="CHEBI:15377"/>
        <dbReference type="ChEBI" id="CHEBI:15378"/>
        <dbReference type="ChEBI" id="CHEBI:16526"/>
        <dbReference type="ChEBI" id="CHEBI:18005"/>
        <dbReference type="ChEBI" id="CHEBI:29934"/>
        <dbReference type="EC" id="4.2.1.51"/>
    </reaction>
</comment>
<evidence type="ECO:0000313" key="15">
    <source>
        <dbReference type="Proteomes" id="UP000241639"/>
    </source>
</evidence>
<dbReference type="Gene3D" id="3.30.70.260">
    <property type="match status" value="1"/>
</dbReference>
<dbReference type="Pfam" id="PF01842">
    <property type="entry name" value="ACT"/>
    <property type="match status" value="1"/>
</dbReference>
<dbReference type="InterPro" id="IPR045865">
    <property type="entry name" value="ACT-like_dom_sf"/>
</dbReference>
<keyword evidence="6 10" id="KW-0584">Phenylalanine biosynthesis</keyword>
<dbReference type="FunFam" id="3.30.70.260:FF:000012">
    <property type="entry name" value="Prephenate dehydratase"/>
    <property type="match status" value="1"/>
</dbReference>
<evidence type="ECO:0000259" key="13">
    <source>
        <dbReference type="PROSITE" id="PS51671"/>
    </source>
</evidence>
<dbReference type="InterPro" id="IPR008242">
    <property type="entry name" value="Chor_mutase/pphenate_deHydtase"/>
</dbReference>
<evidence type="ECO:0000256" key="3">
    <source>
        <dbReference type="ARBA" id="ARBA00021872"/>
    </source>
</evidence>
<organism evidence="14 15">
    <name type="scientific">Desmospora activa DSM 45169</name>
    <dbReference type="NCBI Taxonomy" id="1121389"/>
    <lineage>
        <taxon>Bacteria</taxon>
        <taxon>Bacillati</taxon>
        <taxon>Bacillota</taxon>
        <taxon>Bacilli</taxon>
        <taxon>Bacillales</taxon>
        <taxon>Thermoactinomycetaceae</taxon>
        <taxon>Desmospora</taxon>
    </lineage>
</organism>
<reference evidence="14 15" key="1">
    <citation type="submission" date="2018-04" db="EMBL/GenBank/DDBJ databases">
        <title>Genomic Encyclopedia of Archaeal and Bacterial Type Strains, Phase II (KMG-II): from individual species to whole genera.</title>
        <authorList>
            <person name="Goeker M."/>
        </authorList>
    </citation>
    <scope>NUCLEOTIDE SEQUENCE [LARGE SCALE GENOMIC DNA]</scope>
    <source>
        <strain evidence="14 15">DSM 45169</strain>
    </source>
</reference>
<evidence type="ECO:0000256" key="4">
    <source>
        <dbReference type="ARBA" id="ARBA00022605"/>
    </source>
</evidence>
<comment type="pathway">
    <text evidence="1 10">Amino-acid biosynthesis; L-phenylalanine biosynthesis; phenylpyruvate from prephenate: step 1/1.</text>
</comment>
<name>A0A2T4Z8T0_9BACL</name>
<dbReference type="GO" id="GO:0004664">
    <property type="term" value="F:prephenate dehydratase activity"/>
    <property type="evidence" value="ECO:0007669"/>
    <property type="project" value="UniProtKB-UniRule"/>
</dbReference>
<dbReference type="Gene3D" id="3.40.190.10">
    <property type="entry name" value="Periplasmic binding protein-like II"/>
    <property type="match status" value="2"/>
</dbReference>
<dbReference type="Pfam" id="PF00800">
    <property type="entry name" value="PDT"/>
    <property type="match status" value="1"/>
</dbReference>
<protein>
    <recommendedName>
        <fullName evidence="3 10">Prephenate dehydratase</fullName>
        <shortName evidence="10">PDT</shortName>
        <ecNumber evidence="2 10">4.2.1.51</ecNumber>
    </recommendedName>
</protein>
<evidence type="ECO:0000256" key="1">
    <source>
        <dbReference type="ARBA" id="ARBA00004741"/>
    </source>
</evidence>
<dbReference type="Proteomes" id="UP000241639">
    <property type="component" value="Unassembled WGS sequence"/>
</dbReference>
<gene>
    <name evidence="10" type="primary">pheA</name>
    <name evidence="14" type="ORF">C8J48_0879</name>
</gene>
<evidence type="ECO:0000256" key="8">
    <source>
        <dbReference type="ARBA" id="ARBA00047848"/>
    </source>
</evidence>
<comment type="caution">
    <text evidence="14">The sequence shown here is derived from an EMBL/GenBank/DDBJ whole genome shotgun (WGS) entry which is preliminary data.</text>
</comment>
<keyword evidence="5 10" id="KW-0057">Aromatic amino acid biosynthesis</keyword>
<dbReference type="CDD" id="cd13633">
    <property type="entry name" value="PBP2_Sa-PDT_like"/>
    <property type="match status" value="1"/>
</dbReference>
<dbReference type="PROSITE" id="PS51171">
    <property type="entry name" value="PREPHENATE_DEHYDR_3"/>
    <property type="match status" value="1"/>
</dbReference>
<dbReference type="CDD" id="cd04905">
    <property type="entry name" value="ACT_CM-PDT"/>
    <property type="match status" value="1"/>
</dbReference>
<evidence type="ECO:0000256" key="2">
    <source>
        <dbReference type="ARBA" id="ARBA00013147"/>
    </source>
</evidence>
<feature type="site" description="Essential for prephenate dehydratase activity" evidence="9">
    <location>
        <position position="180"/>
    </location>
</feature>
<feature type="domain" description="ACT" evidence="13">
    <location>
        <begin position="202"/>
        <end position="279"/>
    </location>
</feature>
<dbReference type="GO" id="GO:0009094">
    <property type="term" value="P:L-phenylalanine biosynthetic process"/>
    <property type="evidence" value="ECO:0007669"/>
    <property type="project" value="UniProtKB-UniPathway"/>
</dbReference>
<dbReference type="SUPFAM" id="SSF53850">
    <property type="entry name" value="Periplasmic binding protein-like II"/>
    <property type="match status" value="1"/>
</dbReference>
<dbReference type="FunFam" id="3.40.190.10:FF:000064">
    <property type="entry name" value="Prephenate dehydratase"/>
    <property type="match status" value="1"/>
</dbReference>
<dbReference type="GO" id="GO:0005737">
    <property type="term" value="C:cytoplasm"/>
    <property type="evidence" value="ECO:0007669"/>
    <property type="project" value="TreeGrafter"/>
</dbReference>
<dbReference type="PROSITE" id="PS00858">
    <property type="entry name" value="PREPHENATE_DEHYDR_2"/>
    <property type="match status" value="1"/>
</dbReference>
<keyword evidence="15" id="KW-1185">Reference proteome</keyword>
<evidence type="ECO:0000256" key="6">
    <source>
        <dbReference type="ARBA" id="ARBA00023222"/>
    </source>
</evidence>
<feature type="domain" description="Prephenate dehydratase" evidence="12">
    <location>
        <begin position="4"/>
        <end position="187"/>
    </location>
</feature>
<dbReference type="PIRSF" id="PIRSF001500">
    <property type="entry name" value="Chor_mut_pdt_Ppr"/>
    <property type="match status" value="1"/>
</dbReference>
<dbReference type="NCBIfam" id="NF008865">
    <property type="entry name" value="PRK11898.1"/>
    <property type="match status" value="1"/>
</dbReference>
<evidence type="ECO:0000256" key="7">
    <source>
        <dbReference type="ARBA" id="ARBA00023239"/>
    </source>
</evidence>
<dbReference type="EMBL" id="PZZP01000001">
    <property type="protein sequence ID" value="PTM58298.1"/>
    <property type="molecule type" value="Genomic_DNA"/>
</dbReference>
<dbReference type="UniPathway" id="UPA00121">
    <property type="reaction ID" value="UER00345"/>
</dbReference>
<evidence type="ECO:0000256" key="5">
    <source>
        <dbReference type="ARBA" id="ARBA00023141"/>
    </source>
</evidence>
<sequence length="303" mass="34117">MKEPVAYLGPQGTFTHEAARRLFSETEYLLHPCDSIPDVLTAVDSGETPYGVVPVENAIEGSVTLTLDWLTHHVDVPITAEVVAPINQCLFSHPEQRELELSRFTRVLSHPQAVAQCRGYLRQHIPDAVISYVDSTADAARRVSEQGRDRWLAIGPRSAGELYGLVQRDTAIQDYENNITRFIAVGKRVPECEQPRCYKTSLLFSLPQDYPGALFDVLASFARHNINMTRIESRPTKKRLGTYRFFIDAEQKQDHPAMKRVMEEIEAQGCPVRLLGSYPCFSDSGKNSSESLDNHDQGAYNHR</sequence>
<evidence type="ECO:0000256" key="10">
    <source>
        <dbReference type="RuleBase" id="RU361254"/>
    </source>
</evidence>
<dbReference type="EC" id="4.2.1.51" evidence="2 10"/>
<keyword evidence="7 10" id="KW-0456">Lyase</keyword>
<dbReference type="SUPFAM" id="SSF55021">
    <property type="entry name" value="ACT-like"/>
    <property type="match status" value="1"/>
</dbReference>
<keyword evidence="4 10" id="KW-0028">Amino-acid biosynthesis</keyword>
<dbReference type="RefSeq" id="WP_107725119.1">
    <property type="nucleotide sequence ID" value="NZ_PZZP01000001.1"/>
</dbReference>
<dbReference type="InterPro" id="IPR018528">
    <property type="entry name" value="Preph_deHydtase_CS"/>
</dbReference>
<dbReference type="OrthoDB" id="9802281at2"/>
<dbReference type="AlphaFoldDB" id="A0A2T4Z8T0"/>
<feature type="region of interest" description="Disordered" evidence="11">
    <location>
        <begin position="284"/>
        <end position="303"/>
    </location>
</feature>
<dbReference type="InterPro" id="IPR002912">
    <property type="entry name" value="ACT_dom"/>
</dbReference>
<evidence type="ECO:0000256" key="9">
    <source>
        <dbReference type="PIRSR" id="PIRSR001500-2"/>
    </source>
</evidence>